<evidence type="ECO:0000313" key="2">
    <source>
        <dbReference type="Proteomes" id="UP000235828"/>
    </source>
</evidence>
<name>A0A2N8ZDG4_9VIBR</name>
<reference evidence="1 2" key="1">
    <citation type="submission" date="2017-10" db="EMBL/GenBank/DDBJ databases">
        <authorList>
            <person name="Banno H."/>
            <person name="Chua N.-H."/>
        </authorList>
    </citation>
    <scope>NUCLEOTIDE SEQUENCE [LARGE SCALE GENOMIC DNA]</scope>
    <source>
        <strain evidence="1">Vibrio tapetis CECT4600</strain>
    </source>
</reference>
<gene>
    <name evidence="1" type="ORF">VTAP4600_A1965</name>
</gene>
<evidence type="ECO:0000313" key="1">
    <source>
        <dbReference type="EMBL" id="SON49944.1"/>
    </source>
</evidence>
<keyword evidence="2" id="KW-1185">Reference proteome</keyword>
<dbReference type="EMBL" id="LT960611">
    <property type="protein sequence ID" value="SON49944.1"/>
    <property type="molecule type" value="Genomic_DNA"/>
</dbReference>
<proteinExistence type="predicted"/>
<dbReference type="AlphaFoldDB" id="A0A2N8ZDG4"/>
<sequence length="30" mass="3305">MAHLGEPFRMKSDGLTSFADVTIGYSFIVN</sequence>
<dbReference type="Proteomes" id="UP000235828">
    <property type="component" value="Chromosome A"/>
</dbReference>
<protein>
    <submittedName>
        <fullName evidence="1">Uncharacterized protein</fullName>
    </submittedName>
</protein>
<organism evidence="1 2">
    <name type="scientific">Vibrio tapetis subsp. tapetis</name>
    <dbReference type="NCBI Taxonomy" id="1671868"/>
    <lineage>
        <taxon>Bacteria</taxon>
        <taxon>Pseudomonadati</taxon>
        <taxon>Pseudomonadota</taxon>
        <taxon>Gammaproteobacteria</taxon>
        <taxon>Vibrionales</taxon>
        <taxon>Vibrionaceae</taxon>
        <taxon>Vibrio</taxon>
    </lineage>
</organism>
<dbReference type="KEGG" id="vta:A1965"/>
<accession>A0A2N8ZDG4</accession>